<evidence type="ECO:0000313" key="3">
    <source>
        <dbReference type="Proteomes" id="UP000281553"/>
    </source>
</evidence>
<keyword evidence="1" id="KW-0175">Coiled coil</keyword>
<dbReference type="AlphaFoldDB" id="A0A3P6TA27"/>
<dbReference type="PANTHER" id="PTHR32059">
    <property type="entry name" value="RAB11-BINDING PROTEIN RELCH"/>
    <property type="match status" value="1"/>
</dbReference>
<proteinExistence type="predicted"/>
<dbReference type="EMBL" id="UYRU01043089">
    <property type="protein sequence ID" value="VDK80169.1"/>
    <property type="molecule type" value="Genomic_DNA"/>
</dbReference>
<feature type="coiled-coil region" evidence="1">
    <location>
        <begin position="197"/>
        <end position="224"/>
    </location>
</feature>
<dbReference type="InterPro" id="IPR040362">
    <property type="entry name" value="RELCH"/>
</dbReference>
<evidence type="ECO:0000256" key="1">
    <source>
        <dbReference type="SAM" id="Coils"/>
    </source>
</evidence>
<protein>
    <submittedName>
        <fullName evidence="2">Uncharacterized protein</fullName>
    </submittedName>
</protein>
<dbReference type="GO" id="GO:0005802">
    <property type="term" value="C:trans-Golgi network"/>
    <property type="evidence" value="ECO:0007669"/>
    <property type="project" value="InterPro"/>
</dbReference>
<accession>A0A3P6TA27</accession>
<organism evidence="2 3">
    <name type="scientific">Dibothriocephalus latus</name>
    <name type="common">Fish tapeworm</name>
    <name type="synonym">Diphyllobothrium latum</name>
    <dbReference type="NCBI Taxonomy" id="60516"/>
    <lineage>
        <taxon>Eukaryota</taxon>
        <taxon>Metazoa</taxon>
        <taxon>Spiralia</taxon>
        <taxon>Lophotrochozoa</taxon>
        <taxon>Platyhelminthes</taxon>
        <taxon>Cestoda</taxon>
        <taxon>Eucestoda</taxon>
        <taxon>Diphyllobothriidea</taxon>
        <taxon>Diphyllobothriidae</taxon>
        <taxon>Dibothriocephalus</taxon>
    </lineage>
</organism>
<dbReference type="Proteomes" id="UP000281553">
    <property type="component" value="Unassembled WGS sequence"/>
</dbReference>
<dbReference type="InterPro" id="IPR006594">
    <property type="entry name" value="LisH"/>
</dbReference>
<dbReference type="PANTHER" id="PTHR32059:SF0">
    <property type="entry name" value="RAB11-BINDING PROTEIN RELCH"/>
    <property type="match status" value="1"/>
</dbReference>
<name>A0A3P6TA27_DIBLA</name>
<keyword evidence="3" id="KW-1185">Reference proteome</keyword>
<gene>
    <name evidence="2" type="ORF">DILT_LOCUS3081</name>
</gene>
<evidence type="ECO:0000313" key="2">
    <source>
        <dbReference type="EMBL" id="VDK80169.1"/>
    </source>
</evidence>
<sequence>MQDINSVDNVSIESDGLAKYLLKENLLLTALEYHYELLERGKMVECLKDFFENPSNFDTFENFQPPEAPLKSCVSVSTLDSMDLHADTEDTSAIQNQVKATNTNEAPNKDEMGQTAVPAMALEKRTIRFLINEHLLSSGYKLTAVQFAEECEVDEQQDLDDWADTDTSFQDLRQELEAAHRNLSMMQCSQGALKAELEVSHQQVDDLRGKISRLESENLSLSQESTYWRNQLLCLKRKVPTEFLHCATQMLPSPENSSVDVVTTSFRLADSVDEIIIIVGRQIESILSALPENSKAVSHPH</sequence>
<dbReference type="OrthoDB" id="1695393at2759"/>
<dbReference type="GO" id="GO:0055037">
    <property type="term" value="C:recycling endosome"/>
    <property type="evidence" value="ECO:0007669"/>
    <property type="project" value="TreeGrafter"/>
</dbReference>
<dbReference type="PROSITE" id="PS50896">
    <property type="entry name" value="LISH"/>
    <property type="match status" value="1"/>
</dbReference>
<dbReference type="GO" id="GO:0032367">
    <property type="term" value="P:intracellular cholesterol transport"/>
    <property type="evidence" value="ECO:0007669"/>
    <property type="project" value="InterPro"/>
</dbReference>
<reference evidence="2 3" key="1">
    <citation type="submission" date="2018-11" db="EMBL/GenBank/DDBJ databases">
        <authorList>
            <consortium name="Pathogen Informatics"/>
        </authorList>
    </citation>
    <scope>NUCLEOTIDE SEQUENCE [LARGE SCALE GENOMIC DNA]</scope>
</reference>